<evidence type="ECO:0000313" key="14">
    <source>
        <dbReference type="EMBL" id="GAU98396.1"/>
    </source>
</evidence>
<feature type="domain" description="Protein kinase" evidence="13">
    <location>
        <begin position="52"/>
        <end position="338"/>
    </location>
</feature>
<dbReference type="FunFam" id="1.10.510.10:FF:000624">
    <property type="entry name" value="Mitogen-activated protein kinase"/>
    <property type="match status" value="1"/>
</dbReference>
<evidence type="ECO:0000256" key="12">
    <source>
        <dbReference type="SAM" id="MobiDB-lite"/>
    </source>
</evidence>
<dbReference type="PROSITE" id="PS00107">
    <property type="entry name" value="PROTEIN_KINASE_ATP"/>
    <property type="match status" value="1"/>
</dbReference>
<dbReference type="GO" id="GO:0000307">
    <property type="term" value="C:cyclin-dependent protein kinase holoenzyme complex"/>
    <property type="evidence" value="ECO:0007669"/>
    <property type="project" value="TreeGrafter"/>
</dbReference>
<name>A0A1D1V9R4_RAMVA</name>
<reference evidence="14 15" key="1">
    <citation type="journal article" date="2016" name="Nat. Commun.">
        <title>Extremotolerant tardigrade genome and improved radiotolerance of human cultured cells by tardigrade-unique protein.</title>
        <authorList>
            <person name="Hashimoto T."/>
            <person name="Horikawa D.D."/>
            <person name="Saito Y."/>
            <person name="Kuwahara H."/>
            <person name="Kozuka-Hata H."/>
            <person name="Shin-I T."/>
            <person name="Minakuchi Y."/>
            <person name="Ohishi K."/>
            <person name="Motoyama A."/>
            <person name="Aizu T."/>
            <person name="Enomoto A."/>
            <person name="Kondo K."/>
            <person name="Tanaka S."/>
            <person name="Hara Y."/>
            <person name="Koshikawa S."/>
            <person name="Sagara H."/>
            <person name="Miura T."/>
            <person name="Yokobori S."/>
            <person name="Miyagawa K."/>
            <person name="Suzuki Y."/>
            <person name="Kubo T."/>
            <person name="Oyama M."/>
            <person name="Kohara Y."/>
            <person name="Fujiyama A."/>
            <person name="Arakawa K."/>
            <person name="Katayama T."/>
            <person name="Toyoda A."/>
            <person name="Kunieda T."/>
        </authorList>
    </citation>
    <scope>NUCLEOTIDE SEQUENCE [LARGE SCALE GENOMIC DNA]</scope>
    <source>
        <strain evidence="14 15">YOKOZUNA-1</strain>
    </source>
</reference>
<evidence type="ECO:0000256" key="10">
    <source>
        <dbReference type="PROSITE-ProRule" id="PRU10141"/>
    </source>
</evidence>
<dbReference type="GO" id="GO:0007165">
    <property type="term" value="P:signal transduction"/>
    <property type="evidence" value="ECO:0007669"/>
    <property type="project" value="TreeGrafter"/>
</dbReference>
<comment type="catalytic activity">
    <reaction evidence="8">
        <text>L-threonyl-[protein] + ATP = O-phospho-L-threonyl-[protein] + ADP + H(+)</text>
        <dbReference type="Rhea" id="RHEA:46608"/>
        <dbReference type="Rhea" id="RHEA-COMP:11060"/>
        <dbReference type="Rhea" id="RHEA-COMP:11605"/>
        <dbReference type="ChEBI" id="CHEBI:15378"/>
        <dbReference type="ChEBI" id="CHEBI:30013"/>
        <dbReference type="ChEBI" id="CHEBI:30616"/>
        <dbReference type="ChEBI" id="CHEBI:61977"/>
        <dbReference type="ChEBI" id="CHEBI:456216"/>
        <dbReference type="EC" id="2.7.11.22"/>
    </reaction>
</comment>
<dbReference type="GO" id="GO:0005634">
    <property type="term" value="C:nucleus"/>
    <property type="evidence" value="ECO:0007669"/>
    <property type="project" value="TreeGrafter"/>
</dbReference>
<comment type="caution">
    <text evidence="14">The sequence shown here is derived from an EMBL/GenBank/DDBJ whole genome shotgun (WGS) entry which is preliminary data.</text>
</comment>
<dbReference type="InterPro" id="IPR000719">
    <property type="entry name" value="Prot_kinase_dom"/>
</dbReference>
<evidence type="ECO:0000256" key="7">
    <source>
        <dbReference type="ARBA" id="ARBA00022840"/>
    </source>
</evidence>
<dbReference type="InterPro" id="IPR050108">
    <property type="entry name" value="CDK"/>
</dbReference>
<keyword evidence="7 10" id="KW-0067">ATP-binding</keyword>
<evidence type="ECO:0000256" key="2">
    <source>
        <dbReference type="ARBA" id="ARBA00012425"/>
    </source>
</evidence>
<dbReference type="InterPro" id="IPR011009">
    <property type="entry name" value="Kinase-like_dom_sf"/>
</dbReference>
<dbReference type="PROSITE" id="PS00108">
    <property type="entry name" value="PROTEIN_KINASE_ST"/>
    <property type="match status" value="1"/>
</dbReference>
<sequence>MNQRGQPSSRRREDDEGYQARPSEQKADVRILCKKLGLENQKSNTCSHKQIYKLTHIIGEGTYGVVHRGVDTRSNRMVAIKQMALDPDGQGLPSVALREITHLGQMDHKNIVNMLDLVVAEKHMMVVFEYLDMDLRQYQNNQMKKVKYLPFETIRLFLCQMLQGLSYIHSCSVIHRDMKPQNVLVDVKNMVVKIGDFGLARIYTVPLREMTNEVVTLWYRAPELLLGTELYTTSTDVWSLAVMFIELMENNCPFNPDCEIRALHMIFQALGTPNALTWPDFANQKHFCDAFPKWAAKSWKEISPHAPPLAIELLKLMLVYDPSKRISCDEALCYKDFFKAHIDQRLMDEPDTSPSGLRLNPLSPRTPVSFKKTKLTPTSAH</sequence>
<feature type="region of interest" description="Disordered" evidence="12">
    <location>
        <begin position="1"/>
        <end position="25"/>
    </location>
</feature>
<dbReference type="GO" id="GO:0010468">
    <property type="term" value="P:regulation of gene expression"/>
    <property type="evidence" value="ECO:0007669"/>
    <property type="project" value="TreeGrafter"/>
</dbReference>
<dbReference type="GO" id="GO:0005524">
    <property type="term" value="F:ATP binding"/>
    <property type="evidence" value="ECO:0007669"/>
    <property type="project" value="UniProtKB-UniRule"/>
</dbReference>
<organism evidence="14 15">
    <name type="scientific">Ramazzottius varieornatus</name>
    <name type="common">Water bear</name>
    <name type="synonym">Tardigrade</name>
    <dbReference type="NCBI Taxonomy" id="947166"/>
    <lineage>
        <taxon>Eukaryota</taxon>
        <taxon>Metazoa</taxon>
        <taxon>Ecdysozoa</taxon>
        <taxon>Tardigrada</taxon>
        <taxon>Eutardigrada</taxon>
        <taxon>Parachela</taxon>
        <taxon>Hypsibioidea</taxon>
        <taxon>Ramazzottiidae</taxon>
        <taxon>Ramazzottius</taxon>
    </lineage>
</organism>
<dbReference type="PROSITE" id="PS50011">
    <property type="entry name" value="PROTEIN_KINASE_DOM"/>
    <property type="match status" value="1"/>
</dbReference>
<evidence type="ECO:0000259" key="13">
    <source>
        <dbReference type="PROSITE" id="PS50011"/>
    </source>
</evidence>
<dbReference type="EC" id="2.7.11.22" evidence="2"/>
<dbReference type="PANTHER" id="PTHR24056">
    <property type="entry name" value="CELL DIVISION PROTEIN KINASE"/>
    <property type="match status" value="1"/>
</dbReference>
<dbReference type="Proteomes" id="UP000186922">
    <property type="component" value="Unassembled WGS sequence"/>
</dbReference>
<dbReference type="Gene3D" id="3.30.200.20">
    <property type="entry name" value="Phosphorylase Kinase, domain 1"/>
    <property type="match status" value="1"/>
</dbReference>
<evidence type="ECO:0000256" key="4">
    <source>
        <dbReference type="ARBA" id="ARBA00022679"/>
    </source>
</evidence>
<keyword evidence="15" id="KW-1185">Reference proteome</keyword>
<evidence type="ECO:0000256" key="9">
    <source>
        <dbReference type="ARBA" id="ARBA00048367"/>
    </source>
</evidence>
<dbReference type="CDD" id="cd07829">
    <property type="entry name" value="STKc_CDK_like"/>
    <property type="match status" value="1"/>
</dbReference>
<dbReference type="GO" id="GO:0030332">
    <property type="term" value="F:cyclin binding"/>
    <property type="evidence" value="ECO:0007669"/>
    <property type="project" value="TreeGrafter"/>
</dbReference>
<dbReference type="Gene3D" id="1.10.510.10">
    <property type="entry name" value="Transferase(Phosphotransferase) domain 1"/>
    <property type="match status" value="1"/>
</dbReference>
<dbReference type="PANTHER" id="PTHR24056:SF254">
    <property type="entry name" value="CYCLIN-DEPENDENT KINASE 2"/>
    <property type="match status" value="1"/>
</dbReference>
<comment type="similarity">
    <text evidence="1">Belongs to the protein kinase superfamily. CMGC Ser/Thr protein kinase family. CDC2/CDKX subfamily.</text>
</comment>
<dbReference type="InterPro" id="IPR008271">
    <property type="entry name" value="Ser/Thr_kinase_AS"/>
</dbReference>
<dbReference type="EMBL" id="BDGG01000004">
    <property type="protein sequence ID" value="GAU98396.1"/>
    <property type="molecule type" value="Genomic_DNA"/>
</dbReference>
<dbReference type="SUPFAM" id="SSF56112">
    <property type="entry name" value="Protein kinase-like (PK-like)"/>
    <property type="match status" value="1"/>
</dbReference>
<dbReference type="Pfam" id="PF00069">
    <property type="entry name" value="Pkinase"/>
    <property type="match status" value="1"/>
</dbReference>
<dbReference type="OrthoDB" id="1732493at2759"/>
<dbReference type="GO" id="GO:0004693">
    <property type="term" value="F:cyclin-dependent protein serine/threonine kinase activity"/>
    <property type="evidence" value="ECO:0007669"/>
    <property type="project" value="UniProtKB-EC"/>
</dbReference>
<evidence type="ECO:0000256" key="6">
    <source>
        <dbReference type="ARBA" id="ARBA00022777"/>
    </source>
</evidence>
<dbReference type="SMART" id="SM00220">
    <property type="entry name" value="S_TKc"/>
    <property type="match status" value="1"/>
</dbReference>
<evidence type="ECO:0000256" key="11">
    <source>
        <dbReference type="RuleBase" id="RU000304"/>
    </source>
</evidence>
<evidence type="ECO:0000256" key="8">
    <source>
        <dbReference type="ARBA" id="ARBA00047811"/>
    </source>
</evidence>
<dbReference type="GO" id="GO:0000082">
    <property type="term" value="P:G1/S transition of mitotic cell cycle"/>
    <property type="evidence" value="ECO:0007669"/>
    <property type="project" value="TreeGrafter"/>
</dbReference>
<evidence type="ECO:0000256" key="3">
    <source>
        <dbReference type="ARBA" id="ARBA00022527"/>
    </source>
</evidence>
<keyword evidence="5 10" id="KW-0547">Nucleotide-binding</keyword>
<protein>
    <recommendedName>
        <fullName evidence="2">cyclin-dependent kinase</fullName>
        <ecNumber evidence="2">2.7.11.22</ecNumber>
    </recommendedName>
</protein>
<dbReference type="STRING" id="947166.A0A1D1V9R4"/>
<evidence type="ECO:0000256" key="5">
    <source>
        <dbReference type="ARBA" id="ARBA00022741"/>
    </source>
</evidence>
<keyword evidence="3 11" id="KW-0723">Serine/threonine-protein kinase</keyword>
<comment type="catalytic activity">
    <reaction evidence="9">
        <text>L-seryl-[protein] + ATP = O-phospho-L-seryl-[protein] + ADP + H(+)</text>
        <dbReference type="Rhea" id="RHEA:17989"/>
        <dbReference type="Rhea" id="RHEA-COMP:9863"/>
        <dbReference type="Rhea" id="RHEA-COMP:11604"/>
        <dbReference type="ChEBI" id="CHEBI:15378"/>
        <dbReference type="ChEBI" id="CHEBI:29999"/>
        <dbReference type="ChEBI" id="CHEBI:30616"/>
        <dbReference type="ChEBI" id="CHEBI:83421"/>
        <dbReference type="ChEBI" id="CHEBI:456216"/>
        <dbReference type="EC" id="2.7.11.22"/>
    </reaction>
</comment>
<feature type="binding site" evidence="10">
    <location>
        <position position="81"/>
    </location>
    <ligand>
        <name>ATP</name>
        <dbReference type="ChEBI" id="CHEBI:30616"/>
    </ligand>
</feature>
<proteinExistence type="inferred from homology"/>
<dbReference type="GO" id="GO:0010389">
    <property type="term" value="P:regulation of G2/M transition of mitotic cell cycle"/>
    <property type="evidence" value="ECO:0007669"/>
    <property type="project" value="TreeGrafter"/>
</dbReference>
<accession>A0A1D1V9R4</accession>
<evidence type="ECO:0000313" key="15">
    <source>
        <dbReference type="Proteomes" id="UP000186922"/>
    </source>
</evidence>
<evidence type="ECO:0000256" key="1">
    <source>
        <dbReference type="ARBA" id="ARBA00006485"/>
    </source>
</evidence>
<dbReference type="AlphaFoldDB" id="A0A1D1V9R4"/>
<dbReference type="GO" id="GO:0005737">
    <property type="term" value="C:cytoplasm"/>
    <property type="evidence" value="ECO:0007669"/>
    <property type="project" value="TreeGrafter"/>
</dbReference>
<keyword evidence="4" id="KW-0808">Transferase</keyword>
<feature type="region of interest" description="Disordered" evidence="12">
    <location>
        <begin position="349"/>
        <end position="381"/>
    </location>
</feature>
<keyword evidence="6" id="KW-0418">Kinase</keyword>
<dbReference type="InterPro" id="IPR017441">
    <property type="entry name" value="Protein_kinase_ATP_BS"/>
</dbReference>
<gene>
    <name evidence="14" type="primary">RvY_09550-1</name>
    <name evidence="14" type="synonym">RvY_09550.1</name>
    <name evidence="14" type="ORF">RvY_09550</name>
</gene>